<evidence type="ECO:0000313" key="2">
    <source>
        <dbReference type="Proteomes" id="UP001390339"/>
    </source>
</evidence>
<dbReference type="CDD" id="cd02440">
    <property type="entry name" value="AdoMet_MTases"/>
    <property type="match status" value="1"/>
</dbReference>
<dbReference type="Proteomes" id="UP001390339">
    <property type="component" value="Unassembled WGS sequence"/>
</dbReference>
<proteinExistence type="predicted"/>
<dbReference type="InterPro" id="IPR029063">
    <property type="entry name" value="SAM-dependent_MTases_sf"/>
</dbReference>
<protein>
    <recommendedName>
        <fullName evidence="3">Methyltransferase domain-containing protein</fullName>
    </recommendedName>
</protein>
<dbReference type="Gene3D" id="3.40.50.150">
    <property type="entry name" value="Vaccinia Virus protein VP39"/>
    <property type="match status" value="1"/>
</dbReference>
<sequence>MAQPSTTEYDPSTYWTAPARNFRSSARLHLQHYLIQRTLGYLLEKSVQDFATSASQRHNGPPLRVADLGCGNGAWLCDLHDEFSNADVTAQLDGYDINPINFPAAAFLPSAVTLNKLDILKKPLPEDVTGLYDIVHVRAFGSILVDTGPAPLLSVVLAMLKPGGYLQWEELRGDKFQITAPSADTPSDASTTISQMLQAAGNARGSDFSYLDELGQKVKDFGGFDNVHAVAFEKRTQDYKGWTEDILMIWEELAVHFPRKADAPTAAVTRESYLDLFQRAVAETELGVAIHQGKIMTVVGRKAM</sequence>
<accession>A0ABR2JGY4</accession>
<dbReference type="EMBL" id="JAPCWZ010000002">
    <property type="protein sequence ID" value="KAK8876990.1"/>
    <property type="molecule type" value="Genomic_DNA"/>
</dbReference>
<gene>
    <name evidence="1" type="ORF">PGQ11_001936</name>
</gene>
<evidence type="ECO:0000313" key="1">
    <source>
        <dbReference type="EMBL" id="KAK8876990.1"/>
    </source>
</evidence>
<comment type="caution">
    <text evidence="1">The sequence shown here is derived from an EMBL/GenBank/DDBJ whole genome shotgun (WGS) entry which is preliminary data.</text>
</comment>
<keyword evidence="2" id="KW-1185">Reference proteome</keyword>
<reference evidence="1 2" key="1">
    <citation type="journal article" date="2024" name="IMA Fungus">
        <title>Apiospora arundinis, a panoply of carbohydrate-active enzymes and secondary metabolites.</title>
        <authorList>
            <person name="Sorensen T."/>
            <person name="Petersen C."/>
            <person name="Muurmann A.T."/>
            <person name="Christiansen J.V."/>
            <person name="Brundto M.L."/>
            <person name="Overgaard C.K."/>
            <person name="Boysen A.T."/>
            <person name="Wollenberg R.D."/>
            <person name="Larsen T.O."/>
            <person name="Sorensen J.L."/>
            <person name="Nielsen K.L."/>
            <person name="Sondergaard T.E."/>
        </authorList>
    </citation>
    <scope>NUCLEOTIDE SEQUENCE [LARGE SCALE GENOMIC DNA]</scope>
    <source>
        <strain evidence="1 2">AAU 773</strain>
    </source>
</reference>
<dbReference type="SUPFAM" id="SSF53335">
    <property type="entry name" value="S-adenosyl-L-methionine-dependent methyltransferases"/>
    <property type="match status" value="1"/>
</dbReference>
<evidence type="ECO:0008006" key="3">
    <source>
        <dbReference type="Google" id="ProtNLM"/>
    </source>
</evidence>
<organism evidence="1 2">
    <name type="scientific">Apiospora arundinis</name>
    <dbReference type="NCBI Taxonomy" id="335852"/>
    <lineage>
        <taxon>Eukaryota</taxon>
        <taxon>Fungi</taxon>
        <taxon>Dikarya</taxon>
        <taxon>Ascomycota</taxon>
        <taxon>Pezizomycotina</taxon>
        <taxon>Sordariomycetes</taxon>
        <taxon>Xylariomycetidae</taxon>
        <taxon>Amphisphaeriales</taxon>
        <taxon>Apiosporaceae</taxon>
        <taxon>Apiospora</taxon>
    </lineage>
</organism>
<name>A0ABR2JGY4_9PEZI</name>